<gene>
    <name evidence="2" type="ORF">KCH_37900</name>
</gene>
<feature type="compositionally biased region" description="Basic residues" evidence="1">
    <location>
        <begin position="166"/>
        <end position="176"/>
    </location>
</feature>
<dbReference type="HOGENOM" id="CLU_1523198_0_0_11"/>
<reference evidence="2 3" key="1">
    <citation type="submission" date="2014-05" db="EMBL/GenBank/DDBJ databases">
        <title>Draft Genome Sequence of Kitasatospora cheerisanensis KCTC 2395.</title>
        <authorList>
            <person name="Nam D.H."/>
        </authorList>
    </citation>
    <scope>NUCLEOTIDE SEQUENCE [LARGE SCALE GENOMIC DNA]</scope>
    <source>
        <strain evidence="2 3">KCTC 2395</strain>
    </source>
</reference>
<name>A0A066YVI1_9ACTN</name>
<protein>
    <submittedName>
        <fullName evidence="2">Uncharacterized protein</fullName>
    </submittedName>
</protein>
<dbReference type="Proteomes" id="UP000027178">
    <property type="component" value="Unassembled WGS sequence"/>
</dbReference>
<feature type="compositionally biased region" description="Basic and acidic residues" evidence="1">
    <location>
        <begin position="36"/>
        <end position="45"/>
    </location>
</feature>
<accession>A0A066YVI1</accession>
<dbReference type="PATRIC" id="fig|1348663.4.peg.3649"/>
<proteinExistence type="predicted"/>
<dbReference type="EMBL" id="JNBY01000093">
    <property type="protein sequence ID" value="KDN83999.1"/>
    <property type="molecule type" value="Genomic_DNA"/>
</dbReference>
<evidence type="ECO:0000313" key="2">
    <source>
        <dbReference type="EMBL" id="KDN83999.1"/>
    </source>
</evidence>
<evidence type="ECO:0000313" key="3">
    <source>
        <dbReference type="Proteomes" id="UP000027178"/>
    </source>
</evidence>
<sequence>MLPMRASSPQLRLRQPEMGRQCGAVRETRRSAFHSEGSRRLDRPGAYRRSYACPVLDSPFARGRLRDVESRPRANATGQWPGGAPQEGGTRSADHPPDLPGRPQATGGGGLRPGRPGPGRAAAGRGRPTVPRAGAGSLLVSESFTGATADPAFVATEGACLTGAARPRRRSASRTR</sequence>
<comment type="caution">
    <text evidence="2">The sequence shown here is derived from an EMBL/GenBank/DDBJ whole genome shotgun (WGS) entry which is preliminary data.</text>
</comment>
<keyword evidence="3" id="KW-1185">Reference proteome</keyword>
<evidence type="ECO:0000256" key="1">
    <source>
        <dbReference type="SAM" id="MobiDB-lite"/>
    </source>
</evidence>
<dbReference type="AlphaFoldDB" id="A0A066YVI1"/>
<feature type="region of interest" description="Disordered" evidence="1">
    <location>
        <begin position="156"/>
        <end position="176"/>
    </location>
</feature>
<feature type="region of interest" description="Disordered" evidence="1">
    <location>
        <begin position="1"/>
        <end position="137"/>
    </location>
</feature>
<organism evidence="2 3">
    <name type="scientific">Kitasatospora cheerisanensis KCTC 2395</name>
    <dbReference type="NCBI Taxonomy" id="1348663"/>
    <lineage>
        <taxon>Bacteria</taxon>
        <taxon>Bacillati</taxon>
        <taxon>Actinomycetota</taxon>
        <taxon>Actinomycetes</taxon>
        <taxon>Kitasatosporales</taxon>
        <taxon>Streptomycetaceae</taxon>
        <taxon>Kitasatospora</taxon>
    </lineage>
</organism>
<feature type="compositionally biased region" description="Low complexity" evidence="1">
    <location>
        <begin position="118"/>
        <end position="136"/>
    </location>
</feature>